<dbReference type="AlphaFoldDB" id="A0A0D0E048"/>
<dbReference type="Proteomes" id="UP000054538">
    <property type="component" value="Unassembled WGS sequence"/>
</dbReference>
<evidence type="ECO:0000313" key="2">
    <source>
        <dbReference type="Proteomes" id="UP000054538"/>
    </source>
</evidence>
<sequence>IGLLKPCSQPARRPRSSLRTGCRTSDFVSRLRYEYYNLLRLALAEPGRNATKRCTRKSALSSSPKILLFRGGEETIALKCVAGIGQGSGSLSVTFISQMCLRKGRSERRPAANVAGQTINYSP</sequence>
<dbReference type="EMBL" id="KN824981">
    <property type="protein sequence ID" value="KIK96526.1"/>
    <property type="molecule type" value="Genomic_DNA"/>
</dbReference>
<feature type="non-terminal residue" evidence="1">
    <location>
        <position position="1"/>
    </location>
</feature>
<dbReference type="HOGENOM" id="CLU_2020752_0_0_1"/>
<accession>A0A0D0E048</accession>
<reference evidence="1 2" key="1">
    <citation type="submission" date="2014-04" db="EMBL/GenBank/DDBJ databases">
        <authorList>
            <consortium name="DOE Joint Genome Institute"/>
            <person name="Kuo A."/>
            <person name="Kohler A."/>
            <person name="Jargeat P."/>
            <person name="Nagy L.G."/>
            <person name="Floudas D."/>
            <person name="Copeland A."/>
            <person name="Barry K.W."/>
            <person name="Cichocki N."/>
            <person name="Veneault-Fourrey C."/>
            <person name="LaButti K."/>
            <person name="Lindquist E.A."/>
            <person name="Lipzen A."/>
            <person name="Lundell T."/>
            <person name="Morin E."/>
            <person name="Murat C."/>
            <person name="Sun H."/>
            <person name="Tunlid A."/>
            <person name="Henrissat B."/>
            <person name="Grigoriev I.V."/>
            <person name="Hibbett D.S."/>
            <person name="Martin F."/>
            <person name="Nordberg H.P."/>
            <person name="Cantor M.N."/>
            <person name="Hua S.X."/>
        </authorList>
    </citation>
    <scope>NUCLEOTIDE SEQUENCE [LARGE SCALE GENOMIC DNA]</scope>
    <source>
        <strain evidence="1 2">Ve08.2h10</strain>
    </source>
</reference>
<name>A0A0D0E048_9AGAM</name>
<protein>
    <submittedName>
        <fullName evidence="1">Unplaced genomic scaffold scaffold_159, whole genome shotgun sequence</fullName>
    </submittedName>
</protein>
<proteinExistence type="predicted"/>
<keyword evidence="2" id="KW-1185">Reference proteome</keyword>
<gene>
    <name evidence="1" type="ORF">PAXRUDRAFT_770991</name>
</gene>
<evidence type="ECO:0000313" key="1">
    <source>
        <dbReference type="EMBL" id="KIK96526.1"/>
    </source>
</evidence>
<dbReference type="InParanoid" id="A0A0D0E048"/>
<reference evidence="2" key="2">
    <citation type="submission" date="2015-01" db="EMBL/GenBank/DDBJ databases">
        <title>Evolutionary Origins and Diversification of the Mycorrhizal Mutualists.</title>
        <authorList>
            <consortium name="DOE Joint Genome Institute"/>
            <consortium name="Mycorrhizal Genomics Consortium"/>
            <person name="Kohler A."/>
            <person name="Kuo A."/>
            <person name="Nagy L.G."/>
            <person name="Floudas D."/>
            <person name="Copeland A."/>
            <person name="Barry K.W."/>
            <person name="Cichocki N."/>
            <person name="Veneault-Fourrey C."/>
            <person name="LaButti K."/>
            <person name="Lindquist E.A."/>
            <person name="Lipzen A."/>
            <person name="Lundell T."/>
            <person name="Morin E."/>
            <person name="Murat C."/>
            <person name="Riley R."/>
            <person name="Ohm R."/>
            <person name="Sun H."/>
            <person name="Tunlid A."/>
            <person name="Henrissat B."/>
            <person name="Grigoriev I.V."/>
            <person name="Hibbett D.S."/>
            <person name="Martin F."/>
        </authorList>
    </citation>
    <scope>NUCLEOTIDE SEQUENCE [LARGE SCALE GENOMIC DNA]</scope>
    <source>
        <strain evidence="2">Ve08.2h10</strain>
    </source>
</reference>
<organism evidence="1 2">
    <name type="scientific">Paxillus rubicundulus Ve08.2h10</name>
    <dbReference type="NCBI Taxonomy" id="930991"/>
    <lineage>
        <taxon>Eukaryota</taxon>
        <taxon>Fungi</taxon>
        <taxon>Dikarya</taxon>
        <taxon>Basidiomycota</taxon>
        <taxon>Agaricomycotina</taxon>
        <taxon>Agaricomycetes</taxon>
        <taxon>Agaricomycetidae</taxon>
        <taxon>Boletales</taxon>
        <taxon>Paxilineae</taxon>
        <taxon>Paxillaceae</taxon>
        <taxon>Paxillus</taxon>
    </lineage>
</organism>